<evidence type="ECO:0000313" key="1">
    <source>
        <dbReference type="EMBL" id="CAK9259106.1"/>
    </source>
</evidence>
<gene>
    <name evidence="1" type="ORF">CSSPJE1EN1_LOCUS4584</name>
</gene>
<dbReference type="PANTHER" id="PTHR48204:SF1">
    <property type="entry name" value="OS07G0265100 PROTEIN"/>
    <property type="match status" value="1"/>
</dbReference>
<proteinExistence type="predicted"/>
<organism evidence="1 2">
    <name type="scientific">Sphagnum jensenii</name>
    <dbReference type="NCBI Taxonomy" id="128206"/>
    <lineage>
        <taxon>Eukaryota</taxon>
        <taxon>Viridiplantae</taxon>
        <taxon>Streptophyta</taxon>
        <taxon>Embryophyta</taxon>
        <taxon>Bryophyta</taxon>
        <taxon>Sphagnophytina</taxon>
        <taxon>Sphagnopsida</taxon>
        <taxon>Sphagnales</taxon>
        <taxon>Sphagnaceae</taxon>
        <taxon>Sphagnum</taxon>
    </lineage>
</organism>
<keyword evidence="2" id="KW-1185">Reference proteome</keyword>
<dbReference type="EMBL" id="OZ020107">
    <property type="protein sequence ID" value="CAK9259106.1"/>
    <property type="molecule type" value="Genomic_DNA"/>
</dbReference>
<accession>A0ABP0VZC5</accession>
<dbReference type="PANTHER" id="PTHR48204">
    <property type="entry name" value="OS07G0265100 PROTEIN"/>
    <property type="match status" value="1"/>
</dbReference>
<name>A0ABP0VZC5_9BRYO</name>
<sequence>MGSRQKNGGVTGLRAVYVPRQKQLVFDRRYGWVYDEWTDPVEVAHTGGRGKFSIVPLSATALNVTFHLANKAADAVVQILQNPLPLCILECRACVLRQLQKFKLQNSGRIEQTYQSSSTEKVQSSSTEKVHLGKSWGSTLKAGNWKQISRHSKSYQDSYYSVDPDGFRG</sequence>
<reference evidence="1" key="1">
    <citation type="submission" date="2024-02" db="EMBL/GenBank/DDBJ databases">
        <authorList>
            <consortium name="ELIXIR-Norway"/>
            <consortium name="Elixir Norway"/>
        </authorList>
    </citation>
    <scope>NUCLEOTIDE SEQUENCE</scope>
</reference>
<protein>
    <submittedName>
        <fullName evidence="1">Uncharacterized protein</fullName>
    </submittedName>
</protein>
<evidence type="ECO:0000313" key="2">
    <source>
        <dbReference type="Proteomes" id="UP001497444"/>
    </source>
</evidence>
<dbReference type="Proteomes" id="UP001497444">
    <property type="component" value="Chromosome 12"/>
</dbReference>